<protein>
    <submittedName>
        <fullName evidence="1">Uncharacterized protein</fullName>
    </submittedName>
</protein>
<dbReference type="Proteomes" id="UP000247152">
    <property type="component" value="Unassembled WGS sequence"/>
</dbReference>
<reference evidence="1 2" key="1">
    <citation type="submission" date="2018-05" db="EMBL/GenBank/DDBJ databases">
        <title>Legionella qingyii sp.nov., whole genome shotgun sequence.</title>
        <authorList>
            <person name="Wu H."/>
            <person name="Zhu Q."/>
            <person name="Hu C."/>
        </authorList>
    </citation>
    <scope>NUCLEOTIDE SEQUENCE [LARGE SCALE GENOMIC DNA]</scope>
    <source>
        <strain evidence="1 2">HEB18</strain>
    </source>
</reference>
<gene>
    <name evidence="1" type="ORF">DGG96_17355</name>
</gene>
<organism evidence="1 2">
    <name type="scientific">Legionella qingyii</name>
    <dbReference type="NCBI Taxonomy" id="2184757"/>
    <lineage>
        <taxon>Bacteria</taxon>
        <taxon>Pseudomonadati</taxon>
        <taxon>Pseudomonadota</taxon>
        <taxon>Gammaproteobacteria</taxon>
        <taxon>Legionellales</taxon>
        <taxon>Legionellaceae</taxon>
        <taxon>Legionella</taxon>
    </lineage>
</organism>
<accession>A0A317TZK5</accession>
<dbReference type="EMBL" id="QHJG01000036">
    <property type="protein sequence ID" value="PWY54375.1"/>
    <property type="molecule type" value="Genomic_DNA"/>
</dbReference>
<proteinExistence type="predicted"/>
<sequence length="80" mass="9246">MNDLIREKVITILETHKNGAVIGVSGSLTDKKIKNIGEIQTGNVTNWIKDRDRTYLQDMTYAINFFRRRFARVTVTSKIM</sequence>
<dbReference type="AlphaFoldDB" id="A0A317TZK5"/>
<evidence type="ECO:0000313" key="1">
    <source>
        <dbReference type="EMBL" id="PWY54375.1"/>
    </source>
</evidence>
<evidence type="ECO:0000313" key="2">
    <source>
        <dbReference type="Proteomes" id="UP000247152"/>
    </source>
</evidence>
<name>A0A317TZK5_9GAMM</name>
<comment type="caution">
    <text evidence="1">The sequence shown here is derived from an EMBL/GenBank/DDBJ whole genome shotgun (WGS) entry which is preliminary data.</text>
</comment>